<evidence type="ECO:0000256" key="1">
    <source>
        <dbReference type="SAM" id="MobiDB-lite"/>
    </source>
</evidence>
<feature type="compositionally biased region" description="Polar residues" evidence="1">
    <location>
        <begin position="61"/>
        <end position="71"/>
    </location>
</feature>
<dbReference type="InterPro" id="IPR058317">
    <property type="entry name" value="DUF8004"/>
</dbReference>
<feature type="compositionally biased region" description="Low complexity" evidence="1">
    <location>
        <begin position="131"/>
        <end position="144"/>
    </location>
</feature>
<reference evidence="3 4" key="1">
    <citation type="journal article" date="2016" name="Genome Announc.">
        <title>Genome Sequence of Madurella mycetomatis mm55, Isolated from a Human Mycetoma Case in Sudan.</title>
        <authorList>
            <person name="Smit S."/>
            <person name="Derks M.F."/>
            <person name="Bervoets S."/>
            <person name="Fahal A."/>
            <person name="van Leeuwen W."/>
            <person name="van Belkum A."/>
            <person name="van de Sande W.W."/>
        </authorList>
    </citation>
    <scope>NUCLEOTIDE SEQUENCE [LARGE SCALE GENOMIC DNA]</scope>
    <source>
        <strain evidence="4">mm55</strain>
    </source>
</reference>
<evidence type="ECO:0000259" key="2">
    <source>
        <dbReference type="Pfam" id="PF26013"/>
    </source>
</evidence>
<dbReference type="PANTHER" id="PTHR39601:SF2">
    <property type="entry name" value="CHORIOGENIN HMINOR"/>
    <property type="match status" value="1"/>
</dbReference>
<gene>
    <name evidence="3" type="ORF">MMYC01_202606</name>
</gene>
<feature type="domain" description="DUF8004" evidence="2">
    <location>
        <begin position="498"/>
        <end position="587"/>
    </location>
</feature>
<comment type="caution">
    <text evidence="3">The sequence shown here is derived from an EMBL/GenBank/DDBJ whole genome shotgun (WGS) entry which is preliminary data.</text>
</comment>
<feature type="compositionally biased region" description="Pro residues" evidence="1">
    <location>
        <begin position="197"/>
        <end position="208"/>
    </location>
</feature>
<feature type="region of interest" description="Disordered" evidence="1">
    <location>
        <begin position="910"/>
        <end position="977"/>
    </location>
</feature>
<dbReference type="Proteomes" id="UP000078237">
    <property type="component" value="Unassembled WGS sequence"/>
</dbReference>
<feature type="region of interest" description="Disordered" evidence="1">
    <location>
        <begin position="20"/>
        <end position="342"/>
    </location>
</feature>
<feature type="compositionally biased region" description="Low complexity" evidence="1">
    <location>
        <begin position="96"/>
        <end position="110"/>
    </location>
</feature>
<proteinExistence type="predicted"/>
<sequence length="1125" mass="121436">MSSKSQSAHKSMFPLCIPAFRSADQKQKGSKGCEPEEAAEKESNAYGPEQEDGGMKPAPSSPSETGGSSVGDTERCPAEPKGNAADMEMESRKPRLGLLTSLLPKLTSRTDSPPSADIHRKPIPGSYVNNTSPTTTTATPTTARTSEDSKSDATSYLRRGTGSTTPLSPPEQASPFWEKPLSESPAQKKLQKVPTMPLSPPPPPPAPPTAAKNGTPPRVPAVTATQATPPTAGRSRDRSPSVERPPSGARLQPNRLQPRNPSPSPNPRGRSVSAQPPTGRGISMDASRAASNPIDGRLRSNLAGDASPPSTADKKKRKSWFPGARSKPDSEGVGKTPGSGAWIMHSDTKVDYNTIPLVNGEKMPELWDEHGNVLVYLHPKGSGRGPSFRVADQVFSSSVTLNELLVAEMMAGGEYLDVTQAAPVTEGHLYLPIKNTDLECLIAARNLFALLTNQSLVVTTENPTIFAAILHVSALLREFNFSSYDGSSFGEPVDEAFDLLVNQLGLADVRHSREKTVEALIMAEQMRSWNLYNEAFTHAVGKYESLDLKSPIYSRISVNTRKRLERAHLDLLNRQANVNIRIESFEFPSLFAGIASSTSTEEYRNVRFKEWRNNFGKMRSFVLGYYKSLFGNWPPRARSRKNHFSNNGLNRQCLKILYSDLCALYDLLVDRQSITPRVIEEAEGPTEDSKENAADPSISALRKILSEFEKSSPPVLPPIPYDIPKIPSMTAIYENFNELPAKKQAKYSKSLQPHELQLILIKSRNIDTDALQMPFLLAFKDFELKEARGAHPQDLADQRIGFWLFLYVVLQSLPMLVVDAPGLRWTEGAEYFLCEAPQGNPPWTEDAGEVRKMWYQTADQNIVELSTDVVMFSVEGIYMRSHCWLAAKEWEAATAGSSAAAAAAAVPPQAAPLPEMQGSPLQPPSRAVFRDLDPLFNGSNGSSNNLSPTVAHGPGSAGGLSAPTSPHLRPRSGSHADRAHHAFRASIAIGLEPLPLPTTPVDRTSRVASSGSLSSGSVGGGIVGGGGGPGEIYQLNLRASRSAVNLSQFGRGGGGVYDEYLPRKSSYGGPMGMGMGMGMGAYQGHGQTDSLGSGAGSNAGGGGSTFDDILKGMDNTKKTKKKFFF</sequence>
<dbReference type="STRING" id="100816.A0A175WAA1"/>
<evidence type="ECO:0000313" key="4">
    <source>
        <dbReference type="Proteomes" id="UP000078237"/>
    </source>
</evidence>
<feature type="region of interest" description="Disordered" evidence="1">
    <location>
        <begin position="995"/>
        <end position="1015"/>
    </location>
</feature>
<evidence type="ECO:0000313" key="3">
    <source>
        <dbReference type="EMBL" id="KXX80525.1"/>
    </source>
</evidence>
<dbReference type="EMBL" id="LCTW02000057">
    <property type="protein sequence ID" value="KXX80525.1"/>
    <property type="molecule type" value="Genomic_DNA"/>
</dbReference>
<feature type="compositionally biased region" description="Low complexity" evidence="1">
    <location>
        <begin position="937"/>
        <end position="947"/>
    </location>
</feature>
<dbReference type="OrthoDB" id="5300331at2759"/>
<accession>A0A175WAA1</accession>
<feature type="compositionally biased region" description="Low complexity" evidence="1">
    <location>
        <begin position="1006"/>
        <end position="1015"/>
    </location>
</feature>
<feature type="compositionally biased region" description="Basic and acidic residues" evidence="1">
    <location>
        <begin position="23"/>
        <end position="43"/>
    </location>
</feature>
<name>A0A175WAA1_9PEZI</name>
<dbReference type="VEuPathDB" id="FungiDB:MMYC01_202606"/>
<keyword evidence="4" id="KW-1185">Reference proteome</keyword>
<dbReference type="Pfam" id="PF26013">
    <property type="entry name" value="DUF8004"/>
    <property type="match status" value="1"/>
</dbReference>
<organism evidence="3 4">
    <name type="scientific">Madurella mycetomatis</name>
    <dbReference type="NCBI Taxonomy" id="100816"/>
    <lineage>
        <taxon>Eukaryota</taxon>
        <taxon>Fungi</taxon>
        <taxon>Dikarya</taxon>
        <taxon>Ascomycota</taxon>
        <taxon>Pezizomycotina</taxon>
        <taxon>Sordariomycetes</taxon>
        <taxon>Sordariomycetidae</taxon>
        <taxon>Sordariales</taxon>
        <taxon>Sordariales incertae sedis</taxon>
        <taxon>Madurella</taxon>
    </lineage>
</organism>
<dbReference type="PANTHER" id="PTHR39601">
    <property type="entry name" value="CHORIOGENIN HMINOR"/>
    <property type="match status" value="1"/>
</dbReference>
<dbReference type="AlphaFoldDB" id="A0A175WAA1"/>
<protein>
    <recommendedName>
        <fullName evidence="2">DUF8004 domain-containing protein</fullName>
    </recommendedName>
</protein>
<feature type="compositionally biased region" description="Low complexity" evidence="1">
    <location>
        <begin position="209"/>
        <end position="232"/>
    </location>
</feature>